<name>A0A6L8VMQ4_9RHOB</name>
<dbReference type="CDD" id="cd07012">
    <property type="entry name" value="PBP2_Bug_TTT"/>
    <property type="match status" value="1"/>
</dbReference>
<dbReference type="PIRSF" id="PIRSF017082">
    <property type="entry name" value="YflP"/>
    <property type="match status" value="1"/>
</dbReference>
<dbReference type="EMBL" id="WWNR01000015">
    <property type="protein sequence ID" value="MZQ91071.1"/>
    <property type="molecule type" value="Genomic_DNA"/>
</dbReference>
<dbReference type="PANTHER" id="PTHR42928:SF5">
    <property type="entry name" value="BLR1237 PROTEIN"/>
    <property type="match status" value="1"/>
</dbReference>
<dbReference type="AlphaFoldDB" id="A0A6L8VMQ4"/>
<comment type="similarity">
    <text evidence="1">Belongs to the UPF0065 (bug) family.</text>
</comment>
<evidence type="ECO:0000256" key="1">
    <source>
        <dbReference type="ARBA" id="ARBA00006987"/>
    </source>
</evidence>
<dbReference type="Gene3D" id="3.40.190.150">
    <property type="entry name" value="Bordetella uptake gene, domain 1"/>
    <property type="match status" value="1"/>
</dbReference>
<keyword evidence="3" id="KW-1185">Reference proteome</keyword>
<dbReference type="OrthoDB" id="8970543at2"/>
<protein>
    <recommendedName>
        <fullName evidence="4">Tripartite tricarboxylate transporter substrate binding protein</fullName>
    </recommendedName>
</protein>
<reference evidence="2 3" key="1">
    <citation type="submission" date="2020-01" db="EMBL/GenBank/DDBJ databases">
        <title>Frigidibacter albus SP32T (=CGMCC 1.13995T).</title>
        <authorList>
            <person name="Liao X."/>
        </authorList>
    </citation>
    <scope>NUCLEOTIDE SEQUENCE [LARGE SCALE GENOMIC DNA]</scope>
    <source>
        <strain evidence="2 3">SP32</strain>
    </source>
</reference>
<accession>A0A6L8VMQ4</accession>
<dbReference type="SUPFAM" id="SSF53850">
    <property type="entry name" value="Periplasmic binding protein-like II"/>
    <property type="match status" value="1"/>
</dbReference>
<dbReference type="PANTHER" id="PTHR42928">
    <property type="entry name" value="TRICARBOXYLATE-BINDING PROTEIN"/>
    <property type="match status" value="1"/>
</dbReference>
<dbReference type="Pfam" id="PF03401">
    <property type="entry name" value="TctC"/>
    <property type="match status" value="1"/>
</dbReference>
<gene>
    <name evidence="2" type="ORF">GS660_18430</name>
</gene>
<dbReference type="InterPro" id="IPR042100">
    <property type="entry name" value="Bug_dom1"/>
</dbReference>
<dbReference type="RefSeq" id="WP_161348457.1">
    <property type="nucleotide sequence ID" value="NZ_BMGW01000015.1"/>
</dbReference>
<dbReference type="InterPro" id="IPR005064">
    <property type="entry name" value="BUG"/>
</dbReference>
<evidence type="ECO:0008006" key="4">
    <source>
        <dbReference type="Google" id="ProtNLM"/>
    </source>
</evidence>
<sequence length="328" mass="34983">MTPSKRQFHRRSTLGLGLALILSTVPGSMVLAELYPTKPITLVVPLSAGGPTDILARALATTLEPILGQQVIVENRTGAGGQVAYEYMSKTPADGYTLVMNSVSVTVLPVTNPNYTLDAANDFEPITMFDERGTPFVARTDAPFTTFEEFIAYAKANPGEVNFAVGGAADELGAAWLDQVADIQTERIRYAGAAPAVLAMLSGEADMLQTFLGNVKQHVDDGNLRLIAIGGPERSAIAPDVPAVSEFYPDFAWTSYTGVMAPKGTPPENVDRLNAAVLEAMKVPSLIEAIEAQGTEFAPMTPAEYKARLASDSANWVRIVEEAGLTFN</sequence>
<dbReference type="Gene3D" id="3.40.190.10">
    <property type="entry name" value="Periplasmic binding protein-like II"/>
    <property type="match status" value="1"/>
</dbReference>
<comment type="caution">
    <text evidence="2">The sequence shown here is derived from an EMBL/GenBank/DDBJ whole genome shotgun (WGS) entry which is preliminary data.</text>
</comment>
<proteinExistence type="inferred from homology"/>
<organism evidence="2 3">
    <name type="scientific">Frigidibacter albus</name>
    <dbReference type="NCBI Taxonomy" id="1465486"/>
    <lineage>
        <taxon>Bacteria</taxon>
        <taxon>Pseudomonadati</taxon>
        <taxon>Pseudomonadota</taxon>
        <taxon>Alphaproteobacteria</taxon>
        <taxon>Rhodobacterales</taxon>
        <taxon>Paracoccaceae</taxon>
        <taxon>Frigidibacter</taxon>
    </lineage>
</organism>
<dbReference type="Proteomes" id="UP000477083">
    <property type="component" value="Unassembled WGS sequence"/>
</dbReference>
<evidence type="ECO:0000313" key="2">
    <source>
        <dbReference type="EMBL" id="MZQ91071.1"/>
    </source>
</evidence>
<evidence type="ECO:0000313" key="3">
    <source>
        <dbReference type="Proteomes" id="UP000477083"/>
    </source>
</evidence>